<keyword evidence="7" id="KW-0963">Cytoplasm</keyword>
<dbReference type="NCBIfam" id="NF001126">
    <property type="entry name" value="PRK00139.1-4"/>
    <property type="match status" value="1"/>
</dbReference>
<feature type="binding site" evidence="7">
    <location>
        <position position="390"/>
    </location>
    <ligand>
        <name>meso-2,6-diaminopimelate</name>
        <dbReference type="ChEBI" id="CHEBI:57791"/>
    </ligand>
</feature>
<evidence type="ECO:0000313" key="12">
    <source>
        <dbReference type="EMBL" id="GBQ87361.1"/>
    </source>
</evidence>
<comment type="similarity">
    <text evidence="1 7">Belongs to the MurCDEF family. MurE subfamily.</text>
</comment>
<accession>A0ABQ0Q1X5</accession>
<feature type="domain" description="Mur ligase C-terminal" evidence="10">
    <location>
        <begin position="340"/>
        <end position="464"/>
    </location>
</feature>
<keyword evidence="13" id="KW-1185">Reference proteome</keyword>
<feature type="binding site" evidence="7">
    <location>
        <position position="462"/>
    </location>
    <ligand>
        <name>meso-2,6-diaminopimelate</name>
        <dbReference type="ChEBI" id="CHEBI:57791"/>
    </ligand>
</feature>
<feature type="binding site" evidence="7">
    <location>
        <position position="466"/>
    </location>
    <ligand>
        <name>meso-2,6-diaminopimelate</name>
        <dbReference type="ChEBI" id="CHEBI:57791"/>
    </ligand>
</feature>
<name>A0ABQ0Q1X5_9PROT</name>
<evidence type="ECO:0000256" key="1">
    <source>
        <dbReference type="ARBA" id="ARBA00005898"/>
    </source>
</evidence>
<keyword evidence="3 7" id="KW-0133">Cell shape</keyword>
<dbReference type="PANTHER" id="PTHR23135:SF4">
    <property type="entry name" value="UDP-N-ACETYLMURAMOYL-L-ALANYL-D-GLUTAMATE--2,6-DIAMINOPIMELATE LIGASE MURE HOMOLOG, CHLOROPLASTIC"/>
    <property type="match status" value="1"/>
</dbReference>
<comment type="cofactor">
    <cofactor evidence="7">
        <name>Mg(2+)</name>
        <dbReference type="ChEBI" id="CHEBI:18420"/>
    </cofactor>
</comment>
<dbReference type="InterPro" id="IPR005761">
    <property type="entry name" value="UDP-N-AcMur-Glu-dNH2Pim_ligase"/>
</dbReference>
<dbReference type="InterPro" id="IPR000713">
    <property type="entry name" value="Mur_ligase_N"/>
</dbReference>
<dbReference type="PANTHER" id="PTHR23135">
    <property type="entry name" value="MUR LIGASE FAMILY MEMBER"/>
    <property type="match status" value="1"/>
</dbReference>
<keyword evidence="7" id="KW-0067">ATP-binding</keyword>
<organism evidence="12 13">
    <name type="scientific">Asaia krungthepensis NRIC 0535</name>
    <dbReference type="NCBI Taxonomy" id="1307925"/>
    <lineage>
        <taxon>Bacteria</taxon>
        <taxon>Pseudomonadati</taxon>
        <taxon>Pseudomonadota</taxon>
        <taxon>Alphaproteobacteria</taxon>
        <taxon>Acetobacterales</taxon>
        <taxon>Acetobacteraceae</taxon>
        <taxon>Asaia</taxon>
    </lineage>
</organism>
<dbReference type="EC" id="6.3.2.13" evidence="7"/>
<evidence type="ECO:0000256" key="6">
    <source>
        <dbReference type="ARBA" id="ARBA00023316"/>
    </source>
</evidence>
<evidence type="ECO:0000259" key="9">
    <source>
        <dbReference type="Pfam" id="PF01225"/>
    </source>
</evidence>
<comment type="caution">
    <text evidence="7">Lacks conserved residue(s) required for the propagation of feature annotation.</text>
</comment>
<dbReference type="InterPro" id="IPR035911">
    <property type="entry name" value="MurE/MurF_N"/>
</dbReference>
<evidence type="ECO:0000256" key="3">
    <source>
        <dbReference type="ARBA" id="ARBA00022960"/>
    </source>
</evidence>
<keyword evidence="4 7" id="KW-0573">Peptidoglycan synthesis</keyword>
<feature type="binding site" evidence="7">
    <location>
        <position position="35"/>
    </location>
    <ligand>
        <name>UDP-N-acetyl-alpha-D-muramoyl-L-alanyl-D-glutamate</name>
        <dbReference type="ChEBI" id="CHEBI:83900"/>
    </ligand>
</feature>
<dbReference type="Gene3D" id="3.40.1390.10">
    <property type="entry name" value="MurE/MurF, N-terminal domain"/>
    <property type="match status" value="1"/>
</dbReference>
<feature type="binding site" evidence="7">
    <location>
        <begin position="156"/>
        <end position="157"/>
    </location>
    <ligand>
        <name>UDP-N-acetyl-alpha-D-muramoyl-L-alanyl-D-glutamate</name>
        <dbReference type="ChEBI" id="CHEBI:83900"/>
    </ligand>
</feature>
<comment type="subcellular location">
    <subcellularLocation>
        <location evidence="7 8">Cytoplasm</location>
    </subcellularLocation>
</comment>
<evidence type="ECO:0000256" key="2">
    <source>
        <dbReference type="ARBA" id="ARBA00022618"/>
    </source>
</evidence>
<feature type="binding site" evidence="7">
    <location>
        <position position="183"/>
    </location>
    <ligand>
        <name>UDP-N-acetyl-alpha-D-muramoyl-L-alanyl-D-glutamate</name>
        <dbReference type="ChEBI" id="CHEBI:83900"/>
    </ligand>
</feature>
<evidence type="ECO:0000259" key="10">
    <source>
        <dbReference type="Pfam" id="PF02875"/>
    </source>
</evidence>
<dbReference type="Gene3D" id="3.90.190.20">
    <property type="entry name" value="Mur ligase, C-terminal domain"/>
    <property type="match status" value="1"/>
</dbReference>
<feature type="binding site" evidence="7">
    <location>
        <begin position="414"/>
        <end position="417"/>
    </location>
    <ligand>
        <name>meso-2,6-diaminopimelate</name>
        <dbReference type="ChEBI" id="CHEBI:57791"/>
    </ligand>
</feature>
<dbReference type="SUPFAM" id="SSF53244">
    <property type="entry name" value="MurD-like peptide ligases, peptide-binding domain"/>
    <property type="match status" value="1"/>
</dbReference>
<dbReference type="EMBL" id="BAPV01000009">
    <property type="protein sequence ID" value="GBQ87361.1"/>
    <property type="molecule type" value="Genomic_DNA"/>
</dbReference>
<dbReference type="HAMAP" id="MF_00208">
    <property type="entry name" value="MurE"/>
    <property type="match status" value="1"/>
</dbReference>
<feature type="binding site" evidence="7">
    <location>
        <begin position="113"/>
        <end position="119"/>
    </location>
    <ligand>
        <name>ATP</name>
        <dbReference type="ChEBI" id="CHEBI:30616"/>
    </ligand>
</feature>
<dbReference type="SUPFAM" id="SSF53623">
    <property type="entry name" value="MurD-like peptide ligases, catalytic domain"/>
    <property type="match status" value="1"/>
</dbReference>
<dbReference type="InterPro" id="IPR036615">
    <property type="entry name" value="Mur_ligase_C_dom_sf"/>
</dbReference>
<dbReference type="RefSeq" id="WP_264815097.1">
    <property type="nucleotide sequence ID" value="NZ_BAPV01000009.1"/>
</dbReference>
<evidence type="ECO:0000259" key="11">
    <source>
        <dbReference type="Pfam" id="PF08245"/>
    </source>
</evidence>
<keyword evidence="5 7" id="KW-0131">Cell cycle</keyword>
<proteinExistence type="inferred from homology"/>
<keyword evidence="7" id="KW-0460">Magnesium</keyword>
<feature type="modified residue" description="N6-carboxylysine" evidence="7">
    <location>
        <position position="223"/>
    </location>
</feature>
<feature type="domain" description="Mur ligase central" evidence="11">
    <location>
        <begin position="111"/>
        <end position="318"/>
    </location>
</feature>
<keyword evidence="2 7" id="KW-0132">Cell division</keyword>
<dbReference type="GO" id="GO:0016874">
    <property type="term" value="F:ligase activity"/>
    <property type="evidence" value="ECO:0007669"/>
    <property type="project" value="UniProtKB-KW"/>
</dbReference>
<protein>
    <recommendedName>
        <fullName evidence="7">UDP-N-acetylmuramoyl-L-alanyl-D-glutamate--2,6-diaminopimelate ligase</fullName>
        <ecNumber evidence="7">6.3.2.13</ecNumber>
    </recommendedName>
    <alternativeName>
        <fullName evidence="7">Meso-A2pm-adding enzyme</fullName>
    </alternativeName>
    <alternativeName>
        <fullName evidence="7">Meso-diaminopimelate-adding enzyme</fullName>
    </alternativeName>
    <alternativeName>
        <fullName evidence="7">UDP-MurNAc-L-Ala-D-Glu:meso-diaminopimelate ligase</fullName>
    </alternativeName>
    <alternativeName>
        <fullName evidence="7">UDP-MurNAc-tripeptide synthetase</fullName>
    </alternativeName>
    <alternativeName>
        <fullName evidence="7">UDP-N-acetylmuramyl-tripeptide synthetase</fullName>
    </alternativeName>
</protein>
<dbReference type="InterPro" id="IPR036565">
    <property type="entry name" value="Mur-like_cat_sf"/>
</dbReference>
<comment type="pathway">
    <text evidence="7 8">Cell wall biogenesis; peptidoglycan biosynthesis.</text>
</comment>
<feature type="domain" description="Mur ligase N-terminal catalytic" evidence="9">
    <location>
        <begin position="27"/>
        <end position="96"/>
    </location>
</feature>
<dbReference type="Proteomes" id="UP001062776">
    <property type="component" value="Unassembled WGS sequence"/>
</dbReference>
<dbReference type="Gene3D" id="3.40.1190.10">
    <property type="entry name" value="Mur-like, catalytic domain"/>
    <property type="match status" value="1"/>
</dbReference>
<comment type="catalytic activity">
    <reaction evidence="7">
        <text>UDP-N-acetyl-alpha-D-muramoyl-L-alanyl-D-glutamate + meso-2,6-diaminopimelate + ATP = UDP-N-acetyl-alpha-D-muramoyl-L-alanyl-gamma-D-glutamyl-meso-2,6-diaminopimelate + ADP + phosphate + H(+)</text>
        <dbReference type="Rhea" id="RHEA:23676"/>
        <dbReference type="ChEBI" id="CHEBI:15378"/>
        <dbReference type="ChEBI" id="CHEBI:30616"/>
        <dbReference type="ChEBI" id="CHEBI:43474"/>
        <dbReference type="ChEBI" id="CHEBI:57791"/>
        <dbReference type="ChEBI" id="CHEBI:83900"/>
        <dbReference type="ChEBI" id="CHEBI:83905"/>
        <dbReference type="ChEBI" id="CHEBI:456216"/>
        <dbReference type="EC" id="6.3.2.13"/>
    </reaction>
</comment>
<evidence type="ECO:0000256" key="7">
    <source>
        <dbReference type="HAMAP-Rule" id="MF_00208"/>
    </source>
</evidence>
<feature type="short sequence motif" description="Meso-diaminopimelate recognition motif" evidence="7">
    <location>
        <begin position="414"/>
        <end position="417"/>
    </location>
</feature>
<keyword evidence="6 7" id="KW-0961">Cell wall biogenesis/degradation</keyword>
<comment type="PTM">
    <text evidence="7">Carboxylation is probably crucial for Mg(2+) binding and, consequently, for the gamma-phosphate positioning of ATP.</text>
</comment>
<evidence type="ECO:0000256" key="5">
    <source>
        <dbReference type="ARBA" id="ARBA00023306"/>
    </source>
</evidence>
<dbReference type="NCBIfam" id="NF001124">
    <property type="entry name" value="PRK00139.1-2"/>
    <property type="match status" value="1"/>
</dbReference>
<dbReference type="NCBIfam" id="TIGR01085">
    <property type="entry name" value="murE"/>
    <property type="match status" value="1"/>
</dbReference>
<keyword evidence="7 12" id="KW-0436">Ligase</keyword>
<feature type="binding site" evidence="7">
    <location>
        <position position="189"/>
    </location>
    <ligand>
        <name>UDP-N-acetyl-alpha-D-muramoyl-L-alanyl-D-glutamate</name>
        <dbReference type="ChEBI" id="CHEBI:83900"/>
    </ligand>
</feature>
<comment type="caution">
    <text evidence="12">The sequence shown here is derived from an EMBL/GenBank/DDBJ whole genome shotgun (WGS) entry which is preliminary data.</text>
</comment>
<dbReference type="SUPFAM" id="SSF63418">
    <property type="entry name" value="MurE/MurF N-terminal domain"/>
    <property type="match status" value="1"/>
</dbReference>
<evidence type="ECO:0000256" key="8">
    <source>
        <dbReference type="RuleBase" id="RU004135"/>
    </source>
</evidence>
<gene>
    <name evidence="7" type="primary">murE</name>
    <name evidence="12" type="ORF">AA0535_1261</name>
</gene>
<reference evidence="12" key="1">
    <citation type="submission" date="2013-04" db="EMBL/GenBank/DDBJ databases">
        <title>The genome sequencing project of 58 acetic acid bacteria.</title>
        <authorList>
            <person name="Okamoto-Kainuma A."/>
            <person name="Ishikawa M."/>
            <person name="Umino S."/>
            <person name="Koizumi Y."/>
            <person name="Shiwa Y."/>
            <person name="Yoshikawa H."/>
            <person name="Matsutani M."/>
            <person name="Matsushita K."/>
        </authorList>
    </citation>
    <scope>NUCLEOTIDE SEQUENCE</scope>
    <source>
        <strain evidence="12">NRIC 0535</strain>
    </source>
</reference>
<comment type="function">
    <text evidence="7">Catalyzes the addition of meso-diaminopimelic acid to the nucleotide precursor UDP-N-acetylmuramoyl-L-alanyl-D-glutamate (UMAG) in the biosynthesis of bacterial cell-wall peptidoglycan.</text>
</comment>
<feature type="binding site" evidence="7">
    <location>
        <position position="191"/>
    </location>
    <ligand>
        <name>UDP-N-acetyl-alpha-D-muramoyl-L-alanyl-D-glutamate</name>
        <dbReference type="ChEBI" id="CHEBI:83900"/>
    </ligand>
</feature>
<keyword evidence="7" id="KW-0547">Nucleotide-binding</keyword>
<dbReference type="Pfam" id="PF08245">
    <property type="entry name" value="Mur_ligase_M"/>
    <property type="match status" value="1"/>
</dbReference>
<dbReference type="Pfam" id="PF01225">
    <property type="entry name" value="Mur_ligase"/>
    <property type="match status" value="1"/>
</dbReference>
<dbReference type="Pfam" id="PF02875">
    <property type="entry name" value="Mur_ligase_C"/>
    <property type="match status" value="1"/>
</dbReference>
<evidence type="ECO:0000313" key="13">
    <source>
        <dbReference type="Proteomes" id="UP001062776"/>
    </source>
</evidence>
<dbReference type="InterPro" id="IPR013221">
    <property type="entry name" value="Mur_ligase_cen"/>
</dbReference>
<sequence length="492" mass="51315">MRLSELLKRVGLPVPPLAVDSAMADPEITGITADSRAVGPGMIFAALPGVATDGARFIPQALTQGAAALLLPETTTIAADVPLIASQMPRHNLAVLAAALAGPQPARIAAVTGTNGKSSTVDFLRQLWSLSGAPSASIGTLGLISDIPVEAPPPLTTPDAVSMVQTLARLKSAGVEHVALEASSHGLEQNRLDGVALHAGGFSNLTRDHLDYHGTMEAYRAAKLRLFSSLLPRGALAALNADMDAITVSALRELAQSRGLKLRSVGEQGETLRLLRATPLPHGQIISLSLFGEALPEIELGLTGRFQVDNVLLATAMAYEQDEDARAVLDLLPRLAGVRGRAELATTLDNGAGLYVDYAHTPDALEHLLHSLRPHASNRLIVVFGAGGDRDRGKRPLMGEIAARLADLAIVTDDNPRSEDPASIRAAIRTACPDALEIGDRRAAIAAALEQARAGDVVVVAGKGHESGQTVAGITTPFDDRAVIRELAGVAP</sequence>
<dbReference type="InterPro" id="IPR004101">
    <property type="entry name" value="Mur_ligase_C"/>
</dbReference>
<evidence type="ECO:0000256" key="4">
    <source>
        <dbReference type="ARBA" id="ARBA00022984"/>
    </source>
</evidence>